<reference evidence="2" key="1">
    <citation type="submission" date="2019-03" db="EMBL/GenBank/DDBJ databases">
        <title>WGS assembly of Setaria viridis.</title>
        <authorList>
            <person name="Huang P."/>
            <person name="Jenkins J."/>
            <person name="Grimwood J."/>
            <person name="Barry K."/>
            <person name="Healey A."/>
            <person name="Mamidi S."/>
            <person name="Sreedasyam A."/>
            <person name="Shu S."/>
            <person name="Feldman M."/>
            <person name="Wu J."/>
            <person name="Yu Y."/>
            <person name="Chen C."/>
            <person name="Johnson J."/>
            <person name="Rokhsar D."/>
            <person name="Baxter I."/>
            <person name="Schmutz J."/>
            <person name="Brutnell T."/>
            <person name="Kellogg E."/>
        </authorList>
    </citation>
    <scope>NUCLEOTIDE SEQUENCE [LARGE SCALE GENOMIC DNA]</scope>
</reference>
<name>A0A4U6SW60_SETVI</name>
<dbReference type="Gramene" id="TKV92534">
    <property type="protein sequence ID" value="TKV92534"/>
    <property type="gene ID" value="SEVIR_9G167600v2"/>
</dbReference>
<organism evidence="2 3">
    <name type="scientific">Setaria viridis</name>
    <name type="common">Green bristlegrass</name>
    <name type="synonym">Setaria italica subsp. viridis</name>
    <dbReference type="NCBI Taxonomy" id="4556"/>
    <lineage>
        <taxon>Eukaryota</taxon>
        <taxon>Viridiplantae</taxon>
        <taxon>Streptophyta</taxon>
        <taxon>Embryophyta</taxon>
        <taxon>Tracheophyta</taxon>
        <taxon>Spermatophyta</taxon>
        <taxon>Magnoliopsida</taxon>
        <taxon>Liliopsida</taxon>
        <taxon>Poales</taxon>
        <taxon>Poaceae</taxon>
        <taxon>PACMAD clade</taxon>
        <taxon>Panicoideae</taxon>
        <taxon>Panicodae</taxon>
        <taxon>Paniceae</taxon>
        <taxon>Cenchrinae</taxon>
        <taxon>Setaria</taxon>
    </lineage>
</organism>
<accession>A0A4U6SW60</accession>
<evidence type="ECO:0000256" key="1">
    <source>
        <dbReference type="SAM" id="SignalP"/>
    </source>
</evidence>
<evidence type="ECO:0000313" key="2">
    <source>
        <dbReference type="EMBL" id="TKV92534.1"/>
    </source>
</evidence>
<protein>
    <submittedName>
        <fullName evidence="2">Uncharacterized protein</fullName>
    </submittedName>
</protein>
<feature type="chain" id="PRO_5020673741" evidence="1">
    <location>
        <begin position="31"/>
        <end position="224"/>
    </location>
</feature>
<dbReference type="AlphaFoldDB" id="A0A4U6SW60"/>
<dbReference type="Proteomes" id="UP000298652">
    <property type="component" value="Chromosome 9"/>
</dbReference>
<keyword evidence="1" id="KW-0732">Signal</keyword>
<dbReference type="EMBL" id="CM016560">
    <property type="protein sequence ID" value="TKV92534.1"/>
    <property type="molecule type" value="Genomic_DNA"/>
</dbReference>
<keyword evidence="3" id="KW-1185">Reference proteome</keyword>
<proteinExistence type="predicted"/>
<feature type="signal peptide" evidence="1">
    <location>
        <begin position="1"/>
        <end position="30"/>
    </location>
</feature>
<sequence length="224" mass="22840">MAAVASNRLAVSATLLALIVTGGCLAMASAVPVANGRRLQQLATSGGLTSQQLHALTSGLQKLSDQLQSQFQTVPFASELLAQLQRVATSFARAQSQLQTDVQGLLNLQLLGQQSAVTVVEDLLNQLATKLAALSKQFQNPQPVGGCFGGLQASLKAAISDLTSQLKSTTAGLPVQPVALIAALGNLENAVGLVNPCAPGLEKLLSKGQGVLATVGELVAALPS</sequence>
<gene>
    <name evidence="2" type="ORF">SEVIR_9G167600v2</name>
</gene>
<evidence type="ECO:0000313" key="3">
    <source>
        <dbReference type="Proteomes" id="UP000298652"/>
    </source>
</evidence>